<dbReference type="Proteomes" id="UP000002051">
    <property type="component" value="Chromosome 2"/>
</dbReference>
<dbReference type="PROSITE" id="PS50181">
    <property type="entry name" value="FBOX"/>
    <property type="match status" value="1"/>
</dbReference>
<reference evidence="2 4" key="2">
    <citation type="journal article" date="2014" name="BMC Genomics">
        <title>An improved genome release (version Mt4.0) for the model legume Medicago truncatula.</title>
        <authorList>
            <person name="Tang H."/>
            <person name="Krishnakumar V."/>
            <person name="Bidwell S."/>
            <person name="Rosen B."/>
            <person name="Chan A."/>
            <person name="Zhou S."/>
            <person name="Gentzbittel L."/>
            <person name="Childs K.L."/>
            <person name="Yandell M."/>
            <person name="Gundlach H."/>
            <person name="Mayer K.F."/>
            <person name="Schwartz D.C."/>
            <person name="Town C.D."/>
        </authorList>
    </citation>
    <scope>GENOME REANNOTATION</scope>
    <source>
        <strain evidence="2">A17</strain>
        <strain evidence="3 4">cv. Jemalong A17</strain>
    </source>
</reference>
<accession>A0A072V407</accession>
<gene>
    <name evidence="2" type="ordered locus">MTR_2g022170</name>
</gene>
<evidence type="ECO:0000259" key="1">
    <source>
        <dbReference type="PROSITE" id="PS50181"/>
    </source>
</evidence>
<proteinExistence type="predicted"/>
<dbReference type="Pfam" id="PF00646">
    <property type="entry name" value="F-box"/>
    <property type="match status" value="1"/>
</dbReference>
<dbReference type="PANTHER" id="PTHR31672">
    <property type="entry name" value="BNACNNG10540D PROTEIN"/>
    <property type="match status" value="1"/>
</dbReference>
<dbReference type="EMBL" id="CM001218">
    <property type="protein sequence ID" value="KEH36764.1"/>
    <property type="molecule type" value="Genomic_DNA"/>
</dbReference>
<reference evidence="2 4" key="1">
    <citation type="journal article" date="2011" name="Nature">
        <title>The Medicago genome provides insight into the evolution of rhizobial symbioses.</title>
        <authorList>
            <person name="Young N.D."/>
            <person name="Debelle F."/>
            <person name="Oldroyd G.E."/>
            <person name="Geurts R."/>
            <person name="Cannon S.B."/>
            <person name="Udvardi M.K."/>
            <person name="Benedito V.A."/>
            <person name="Mayer K.F."/>
            <person name="Gouzy J."/>
            <person name="Schoof H."/>
            <person name="Van de Peer Y."/>
            <person name="Proost S."/>
            <person name="Cook D.R."/>
            <person name="Meyers B.C."/>
            <person name="Spannagl M."/>
            <person name="Cheung F."/>
            <person name="De Mita S."/>
            <person name="Krishnakumar V."/>
            <person name="Gundlach H."/>
            <person name="Zhou S."/>
            <person name="Mudge J."/>
            <person name="Bharti A.K."/>
            <person name="Murray J.D."/>
            <person name="Naoumkina M.A."/>
            <person name="Rosen B."/>
            <person name="Silverstein K.A."/>
            <person name="Tang H."/>
            <person name="Rombauts S."/>
            <person name="Zhao P.X."/>
            <person name="Zhou P."/>
            <person name="Barbe V."/>
            <person name="Bardou P."/>
            <person name="Bechner M."/>
            <person name="Bellec A."/>
            <person name="Berger A."/>
            <person name="Berges H."/>
            <person name="Bidwell S."/>
            <person name="Bisseling T."/>
            <person name="Choisne N."/>
            <person name="Couloux A."/>
            <person name="Denny R."/>
            <person name="Deshpande S."/>
            <person name="Dai X."/>
            <person name="Doyle J.J."/>
            <person name="Dudez A.M."/>
            <person name="Farmer A.D."/>
            <person name="Fouteau S."/>
            <person name="Franken C."/>
            <person name="Gibelin C."/>
            <person name="Gish J."/>
            <person name="Goldstein S."/>
            <person name="Gonzalez A.J."/>
            <person name="Green P.J."/>
            <person name="Hallab A."/>
            <person name="Hartog M."/>
            <person name="Hua A."/>
            <person name="Humphray S.J."/>
            <person name="Jeong D.H."/>
            <person name="Jing Y."/>
            <person name="Jocker A."/>
            <person name="Kenton S.M."/>
            <person name="Kim D.J."/>
            <person name="Klee K."/>
            <person name="Lai H."/>
            <person name="Lang C."/>
            <person name="Lin S."/>
            <person name="Macmil S.L."/>
            <person name="Magdelenat G."/>
            <person name="Matthews L."/>
            <person name="McCorrison J."/>
            <person name="Monaghan E.L."/>
            <person name="Mun J.H."/>
            <person name="Najar F.Z."/>
            <person name="Nicholson C."/>
            <person name="Noirot C."/>
            <person name="O'Bleness M."/>
            <person name="Paule C.R."/>
            <person name="Poulain J."/>
            <person name="Prion F."/>
            <person name="Qin B."/>
            <person name="Qu C."/>
            <person name="Retzel E.F."/>
            <person name="Riddle C."/>
            <person name="Sallet E."/>
            <person name="Samain S."/>
            <person name="Samson N."/>
            <person name="Sanders I."/>
            <person name="Saurat O."/>
            <person name="Scarpelli C."/>
            <person name="Schiex T."/>
            <person name="Segurens B."/>
            <person name="Severin A.J."/>
            <person name="Sherrier D.J."/>
            <person name="Shi R."/>
            <person name="Sims S."/>
            <person name="Singer S.R."/>
            <person name="Sinharoy S."/>
            <person name="Sterck L."/>
            <person name="Viollet A."/>
            <person name="Wang B.B."/>
            <person name="Wang K."/>
            <person name="Wang M."/>
            <person name="Wang X."/>
            <person name="Warfsmann J."/>
            <person name="Weissenbach J."/>
            <person name="White D.D."/>
            <person name="White J.D."/>
            <person name="Wiley G.B."/>
            <person name="Wincker P."/>
            <person name="Xing Y."/>
            <person name="Yang L."/>
            <person name="Yao Z."/>
            <person name="Ying F."/>
            <person name="Zhai J."/>
            <person name="Zhou L."/>
            <person name="Zuber A."/>
            <person name="Denarie J."/>
            <person name="Dixon R.A."/>
            <person name="May G.D."/>
            <person name="Schwartz D.C."/>
            <person name="Rogers J."/>
            <person name="Quetier F."/>
            <person name="Town C.D."/>
            <person name="Roe B.A."/>
        </authorList>
    </citation>
    <scope>NUCLEOTIDE SEQUENCE [LARGE SCALE GENOMIC DNA]</scope>
    <source>
        <strain evidence="2">A17</strain>
        <strain evidence="3 4">cv. Jemalong A17</strain>
    </source>
</reference>
<dbReference type="InterPro" id="IPR036047">
    <property type="entry name" value="F-box-like_dom_sf"/>
</dbReference>
<organism evidence="2 4">
    <name type="scientific">Medicago truncatula</name>
    <name type="common">Barrel medic</name>
    <name type="synonym">Medicago tribuloides</name>
    <dbReference type="NCBI Taxonomy" id="3880"/>
    <lineage>
        <taxon>Eukaryota</taxon>
        <taxon>Viridiplantae</taxon>
        <taxon>Streptophyta</taxon>
        <taxon>Embryophyta</taxon>
        <taxon>Tracheophyta</taxon>
        <taxon>Spermatophyta</taxon>
        <taxon>Magnoliopsida</taxon>
        <taxon>eudicotyledons</taxon>
        <taxon>Gunneridae</taxon>
        <taxon>Pentapetalae</taxon>
        <taxon>rosids</taxon>
        <taxon>fabids</taxon>
        <taxon>Fabales</taxon>
        <taxon>Fabaceae</taxon>
        <taxon>Papilionoideae</taxon>
        <taxon>50 kb inversion clade</taxon>
        <taxon>NPAAA clade</taxon>
        <taxon>Hologalegina</taxon>
        <taxon>IRL clade</taxon>
        <taxon>Trifolieae</taxon>
        <taxon>Medicago</taxon>
    </lineage>
</organism>
<feature type="domain" description="F-box" evidence="1">
    <location>
        <begin position="1"/>
        <end position="43"/>
    </location>
</feature>
<evidence type="ECO:0000313" key="4">
    <source>
        <dbReference type="Proteomes" id="UP000002051"/>
    </source>
</evidence>
<sequence length="134" mass="15516">MSDLFLDLFTEILSRLPVQTLLRFRSISKSLKSLIDSHNFTNLHLKNSLNFNLVLCRNSEFYQIDFPNLTTTVSLNHPLTRYKSHITILGSCNGILCISNRFYDIALWNPNIRKHRAIPNLPISHRSESDTMLV</sequence>
<dbReference type="AlphaFoldDB" id="A0A072V407"/>
<dbReference type="HOGENOM" id="CLU_027176_1_3_1"/>
<dbReference type="SUPFAM" id="SSF81383">
    <property type="entry name" value="F-box domain"/>
    <property type="match status" value="1"/>
</dbReference>
<reference evidence="3" key="3">
    <citation type="submission" date="2015-04" db="UniProtKB">
        <authorList>
            <consortium name="EnsemblPlants"/>
        </authorList>
    </citation>
    <scope>IDENTIFICATION</scope>
    <source>
        <strain evidence="3">cv. Jemalong A17</strain>
    </source>
</reference>
<dbReference type="PANTHER" id="PTHR31672:SF13">
    <property type="entry name" value="F-BOX PROTEIN CPR30-LIKE"/>
    <property type="match status" value="1"/>
</dbReference>
<dbReference type="EnsemblPlants" id="KEH36764">
    <property type="protein sequence ID" value="KEH36764"/>
    <property type="gene ID" value="MTR_2g022170"/>
</dbReference>
<name>A0A072V407_MEDTR</name>
<evidence type="ECO:0000313" key="3">
    <source>
        <dbReference type="EnsemblPlants" id="KEH36764"/>
    </source>
</evidence>
<protein>
    <submittedName>
        <fullName evidence="2">F-box and associated interaction domain protein</fullName>
    </submittedName>
</protein>
<evidence type="ECO:0000313" key="2">
    <source>
        <dbReference type="EMBL" id="KEH36764.1"/>
    </source>
</evidence>
<keyword evidence="4" id="KW-1185">Reference proteome</keyword>
<dbReference type="InterPro" id="IPR050796">
    <property type="entry name" value="SCF_F-box_component"/>
</dbReference>
<dbReference type="SMART" id="SM00256">
    <property type="entry name" value="FBOX"/>
    <property type="match status" value="1"/>
</dbReference>
<dbReference type="InterPro" id="IPR001810">
    <property type="entry name" value="F-box_dom"/>
</dbReference>